<gene>
    <name evidence="2" type="ORF">JZ751_004395</name>
</gene>
<sequence length="76" mass="8235">MGTLAVLTKGLGVVGGFIAKLLYAFTDLFLTKPMQAGLDYLEDTDLKTMGQEVKTFKAKTLWEKSGAVILAVRRPG</sequence>
<organism evidence="2 3">
    <name type="scientific">Albula glossodonta</name>
    <name type="common">roundjaw bonefish</name>
    <dbReference type="NCBI Taxonomy" id="121402"/>
    <lineage>
        <taxon>Eukaryota</taxon>
        <taxon>Metazoa</taxon>
        <taxon>Chordata</taxon>
        <taxon>Craniata</taxon>
        <taxon>Vertebrata</taxon>
        <taxon>Euteleostomi</taxon>
        <taxon>Actinopterygii</taxon>
        <taxon>Neopterygii</taxon>
        <taxon>Teleostei</taxon>
        <taxon>Albuliformes</taxon>
        <taxon>Albulidae</taxon>
        <taxon>Albula</taxon>
    </lineage>
</organism>
<evidence type="ECO:0000256" key="1">
    <source>
        <dbReference type="SAM" id="Phobius"/>
    </source>
</evidence>
<name>A0A8T2N8A6_9TELE</name>
<reference evidence="2" key="1">
    <citation type="thesis" date="2021" institute="BYU ScholarsArchive" country="Provo, UT, USA">
        <title>Applications of and Algorithms for Genome Assembly and Genomic Analyses with an Emphasis on Marine Teleosts.</title>
        <authorList>
            <person name="Pickett B.D."/>
        </authorList>
    </citation>
    <scope>NUCLEOTIDE SEQUENCE</scope>
    <source>
        <strain evidence="2">HI-2016</strain>
    </source>
</reference>
<dbReference type="OrthoDB" id="40334at2759"/>
<feature type="transmembrane region" description="Helical" evidence="1">
    <location>
        <begin position="6"/>
        <end position="25"/>
    </location>
</feature>
<evidence type="ECO:0000313" key="3">
    <source>
        <dbReference type="Proteomes" id="UP000824540"/>
    </source>
</evidence>
<protein>
    <recommendedName>
        <fullName evidence="4">Redox-regulatory protein FAM213A</fullName>
    </recommendedName>
</protein>
<keyword evidence="1" id="KW-0472">Membrane</keyword>
<proteinExistence type="predicted"/>
<keyword evidence="1" id="KW-0812">Transmembrane</keyword>
<dbReference type="EMBL" id="JAFBMS010000114">
    <property type="protein sequence ID" value="KAG9335630.1"/>
    <property type="molecule type" value="Genomic_DNA"/>
</dbReference>
<evidence type="ECO:0008006" key="4">
    <source>
        <dbReference type="Google" id="ProtNLM"/>
    </source>
</evidence>
<accession>A0A8T2N8A6</accession>
<keyword evidence="3" id="KW-1185">Reference proteome</keyword>
<comment type="caution">
    <text evidence="2">The sequence shown here is derived from an EMBL/GenBank/DDBJ whole genome shotgun (WGS) entry which is preliminary data.</text>
</comment>
<dbReference type="AlphaFoldDB" id="A0A8T2N8A6"/>
<keyword evidence="1" id="KW-1133">Transmembrane helix</keyword>
<evidence type="ECO:0000313" key="2">
    <source>
        <dbReference type="EMBL" id="KAG9335630.1"/>
    </source>
</evidence>
<dbReference type="Proteomes" id="UP000824540">
    <property type="component" value="Unassembled WGS sequence"/>
</dbReference>